<keyword evidence="6 8" id="KW-0030">Aminoacyl-tRNA synthetase</keyword>
<evidence type="ECO:0000256" key="8">
    <source>
        <dbReference type="HAMAP-Rule" id="MF_00140"/>
    </source>
</evidence>
<dbReference type="EMBL" id="CP011307">
    <property type="protein sequence ID" value="ALP94426.1"/>
    <property type="molecule type" value="Genomic_DNA"/>
</dbReference>
<evidence type="ECO:0000256" key="9">
    <source>
        <dbReference type="RuleBase" id="RU363036"/>
    </source>
</evidence>
<dbReference type="EC" id="6.1.1.2" evidence="8"/>
<dbReference type="NCBIfam" id="TIGR00233">
    <property type="entry name" value="trpS"/>
    <property type="match status" value="1"/>
</dbReference>
<organism evidence="10 11">
    <name type="scientific">Intestinimonas butyriciproducens</name>
    <dbReference type="NCBI Taxonomy" id="1297617"/>
    <lineage>
        <taxon>Bacteria</taxon>
        <taxon>Bacillati</taxon>
        <taxon>Bacillota</taxon>
        <taxon>Clostridia</taxon>
        <taxon>Eubacteriales</taxon>
        <taxon>Intestinimonas</taxon>
    </lineage>
</organism>
<evidence type="ECO:0000256" key="7">
    <source>
        <dbReference type="ARBA" id="ARBA00049929"/>
    </source>
</evidence>
<evidence type="ECO:0000256" key="5">
    <source>
        <dbReference type="ARBA" id="ARBA00022917"/>
    </source>
</evidence>
<comment type="similarity">
    <text evidence="1 8 9">Belongs to the class-I aminoacyl-tRNA synthetase family.</text>
</comment>
<keyword evidence="4 8" id="KW-0067">ATP-binding</keyword>
<dbReference type="SUPFAM" id="SSF52374">
    <property type="entry name" value="Nucleotidylyl transferase"/>
    <property type="match status" value="1"/>
</dbReference>
<dbReference type="PRINTS" id="PR01039">
    <property type="entry name" value="TRNASYNTHTRP"/>
</dbReference>
<dbReference type="GO" id="GO:0005829">
    <property type="term" value="C:cytosol"/>
    <property type="evidence" value="ECO:0007669"/>
    <property type="project" value="TreeGrafter"/>
</dbReference>
<reference evidence="10 11" key="1">
    <citation type="journal article" date="2015" name="Nat. Commun.">
        <title>Production of butyrate from lysine and the Amadori product fructoselysine by a human gut commensal.</title>
        <authorList>
            <person name="Bui T.P."/>
            <person name="Ritari J."/>
            <person name="Boeren S."/>
            <person name="de Waard P."/>
            <person name="Plugge C.M."/>
            <person name="de Vos W.M."/>
        </authorList>
    </citation>
    <scope>NUCLEOTIDE SEQUENCE [LARGE SCALE GENOMIC DNA]</scope>
    <source>
        <strain evidence="10 11">AF211</strain>
    </source>
</reference>
<feature type="binding site" evidence="8">
    <location>
        <position position="210"/>
    </location>
    <ligand>
        <name>ATP</name>
        <dbReference type="ChEBI" id="CHEBI:30616"/>
    </ligand>
</feature>
<comment type="catalytic activity">
    <reaction evidence="7 8">
        <text>tRNA(Trp) + L-tryptophan + ATP = L-tryptophyl-tRNA(Trp) + AMP + diphosphate + H(+)</text>
        <dbReference type="Rhea" id="RHEA:24080"/>
        <dbReference type="Rhea" id="RHEA-COMP:9671"/>
        <dbReference type="Rhea" id="RHEA-COMP:9705"/>
        <dbReference type="ChEBI" id="CHEBI:15378"/>
        <dbReference type="ChEBI" id="CHEBI:30616"/>
        <dbReference type="ChEBI" id="CHEBI:33019"/>
        <dbReference type="ChEBI" id="CHEBI:57912"/>
        <dbReference type="ChEBI" id="CHEBI:78442"/>
        <dbReference type="ChEBI" id="CHEBI:78535"/>
        <dbReference type="ChEBI" id="CHEBI:456215"/>
        <dbReference type="EC" id="6.1.1.2"/>
    </reaction>
</comment>
<keyword evidence="2 8" id="KW-0436">Ligase</keyword>
<dbReference type="PANTHER" id="PTHR43766:SF1">
    <property type="entry name" value="TRYPTOPHAN--TRNA LIGASE, MITOCHONDRIAL"/>
    <property type="match status" value="1"/>
</dbReference>
<reference evidence="11" key="2">
    <citation type="submission" date="2015-04" db="EMBL/GenBank/DDBJ databases">
        <title>A butyrogenic pathway from the amino acid lysine in a human gut commensal.</title>
        <authorList>
            <person name="de Vos W.M."/>
            <person name="Bui N.T.P."/>
            <person name="Plugge C.M."/>
            <person name="Ritari J."/>
        </authorList>
    </citation>
    <scope>NUCLEOTIDE SEQUENCE [LARGE SCALE GENOMIC DNA]</scope>
    <source>
        <strain evidence="11">AF211</strain>
    </source>
</reference>
<evidence type="ECO:0000256" key="3">
    <source>
        <dbReference type="ARBA" id="ARBA00022741"/>
    </source>
</evidence>
<protein>
    <recommendedName>
        <fullName evidence="8">Tryptophan--tRNA ligase</fullName>
        <ecNumber evidence="8">6.1.1.2</ecNumber>
    </recommendedName>
    <alternativeName>
        <fullName evidence="8">Tryptophanyl-tRNA synthetase</fullName>
        <shortName evidence="8">TrpRS</shortName>
    </alternativeName>
</protein>
<evidence type="ECO:0000256" key="1">
    <source>
        <dbReference type="ARBA" id="ARBA00005594"/>
    </source>
</evidence>
<dbReference type="eggNOG" id="COG0180">
    <property type="taxonomic scope" value="Bacteria"/>
</dbReference>
<dbReference type="Gene3D" id="1.10.240.10">
    <property type="entry name" value="Tyrosyl-Transfer RNA Synthetase"/>
    <property type="match status" value="1"/>
</dbReference>
<keyword evidence="8" id="KW-0963">Cytoplasm</keyword>
<dbReference type="InterPro" id="IPR002305">
    <property type="entry name" value="aa-tRNA-synth_Ic"/>
</dbReference>
<feature type="short sequence motif" description="'KMSKS' region" evidence="8">
    <location>
        <begin position="219"/>
        <end position="223"/>
    </location>
</feature>
<gene>
    <name evidence="8" type="primary">trpS</name>
    <name evidence="10" type="ORF">IB211_02035c</name>
</gene>
<feature type="binding site" evidence="8">
    <location>
        <begin position="219"/>
        <end position="223"/>
    </location>
    <ligand>
        <name>ATP</name>
        <dbReference type="ChEBI" id="CHEBI:30616"/>
    </ligand>
</feature>
<accession>A0A0S2W4V9</accession>
<comment type="function">
    <text evidence="8">Catalyzes the attachment of tryptophan to tRNA(Trp).</text>
</comment>
<evidence type="ECO:0000313" key="11">
    <source>
        <dbReference type="Proteomes" id="UP000064844"/>
    </source>
</evidence>
<feature type="binding site" evidence="8">
    <location>
        <position position="159"/>
    </location>
    <ligand>
        <name>L-tryptophan</name>
        <dbReference type="ChEBI" id="CHEBI:57912"/>
    </ligand>
</feature>
<dbReference type="InterPro" id="IPR050203">
    <property type="entry name" value="Trp-tRNA_synthetase"/>
</dbReference>
<dbReference type="FunFam" id="1.10.240.10:FF:000002">
    <property type="entry name" value="Tryptophan--tRNA ligase"/>
    <property type="match status" value="1"/>
</dbReference>
<keyword evidence="5 8" id="KW-0648">Protein biosynthesis</keyword>
<dbReference type="InterPro" id="IPR014729">
    <property type="entry name" value="Rossmann-like_a/b/a_fold"/>
</dbReference>
<dbReference type="Proteomes" id="UP000064844">
    <property type="component" value="Chromosome"/>
</dbReference>
<keyword evidence="3 8" id="KW-0547">Nucleotide-binding</keyword>
<proteinExistence type="inferred from homology"/>
<keyword evidence="11" id="KW-1185">Reference proteome</keyword>
<dbReference type="Gene3D" id="3.40.50.620">
    <property type="entry name" value="HUPs"/>
    <property type="match status" value="1"/>
</dbReference>
<evidence type="ECO:0000256" key="2">
    <source>
        <dbReference type="ARBA" id="ARBA00022598"/>
    </source>
</evidence>
<comment type="caution">
    <text evidence="8">Lacks conserved residue(s) required for the propagation of feature annotation.</text>
</comment>
<name>A0A0S2W4V9_9FIRM</name>
<dbReference type="AlphaFoldDB" id="A0A0S2W4V9"/>
<dbReference type="InterPro" id="IPR002306">
    <property type="entry name" value="Trp-tRNA-ligase"/>
</dbReference>
<evidence type="ECO:0000256" key="6">
    <source>
        <dbReference type="ARBA" id="ARBA00023146"/>
    </source>
</evidence>
<dbReference type="KEGG" id="ibu:IB211_02035c"/>
<comment type="subcellular location">
    <subcellularLocation>
        <location evidence="8">Cytoplasm</location>
    </subcellularLocation>
</comment>
<dbReference type="PANTHER" id="PTHR43766">
    <property type="entry name" value="TRYPTOPHAN--TRNA LIGASE, MITOCHONDRIAL"/>
    <property type="match status" value="1"/>
</dbReference>
<evidence type="ECO:0000313" key="10">
    <source>
        <dbReference type="EMBL" id="ALP94426.1"/>
    </source>
</evidence>
<dbReference type="Pfam" id="PF00579">
    <property type="entry name" value="tRNA-synt_1b"/>
    <property type="match status" value="1"/>
</dbReference>
<dbReference type="GO" id="GO:0005524">
    <property type="term" value="F:ATP binding"/>
    <property type="evidence" value="ECO:0007669"/>
    <property type="project" value="UniProtKB-UniRule"/>
</dbReference>
<dbReference type="STRING" id="1297617.IB211_02035c"/>
<evidence type="ECO:0000256" key="4">
    <source>
        <dbReference type="ARBA" id="ARBA00022840"/>
    </source>
</evidence>
<dbReference type="PATRIC" id="fig|1297617.4.peg.2099"/>
<dbReference type="HAMAP" id="MF_00140_B">
    <property type="entry name" value="Trp_tRNA_synth_B"/>
    <property type="match status" value="1"/>
</dbReference>
<dbReference type="GO" id="GO:0006436">
    <property type="term" value="P:tryptophanyl-tRNA aminoacylation"/>
    <property type="evidence" value="ECO:0007669"/>
    <property type="project" value="UniProtKB-UniRule"/>
</dbReference>
<sequence>MWYDTLVCNCVQTTFLGVCNMENENQKKVILSGIQPSGELTLGSYLGAIKNWVKLSDEYECYYMLADLHSITVRQNPADLRRRTLTQIAAYIACGLDPEKNTIFIQSHVPAHAELGWVLDCYTMFGELSRMTQFKDKSAKNADNINAGLFTYPALMAADILLYQADLVPVGEDQKQHVEICRDIANRFNGVYGETFRIPEPFIPKVGARVMSLTSPGNKMSKSDKDPNGCVYVLEKPEDIMRKFKKAVTDSDTERCVRYDRAEKPGVANLMAIYSAATGKTYEEIEREFDGKGYGAFKPAVGEAVVELFRPIREETERLLADKSYLESVYRAGAEKAGYVSNKTLRKVYKKVGFVAR</sequence>
<feature type="binding site" evidence="8">
    <location>
        <begin position="35"/>
        <end position="37"/>
    </location>
    <ligand>
        <name>ATP</name>
        <dbReference type="ChEBI" id="CHEBI:30616"/>
    </ligand>
</feature>
<feature type="binding site" evidence="8">
    <location>
        <begin position="171"/>
        <end position="173"/>
    </location>
    <ligand>
        <name>ATP</name>
        <dbReference type="ChEBI" id="CHEBI:30616"/>
    </ligand>
</feature>
<dbReference type="GO" id="GO:0004830">
    <property type="term" value="F:tryptophan-tRNA ligase activity"/>
    <property type="evidence" value="ECO:0007669"/>
    <property type="project" value="UniProtKB-UniRule"/>
</dbReference>
<dbReference type="InterPro" id="IPR024109">
    <property type="entry name" value="Trp-tRNA-ligase_bac-type"/>
</dbReference>
<dbReference type="CDD" id="cd00806">
    <property type="entry name" value="TrpRS_core"/>
    <property type="match status" value="1"/>
</dbReference>
<comment type="subunit">
    <text evidence="8">Homodimer.</text>
</comment>